<evidence type="ECO:0000313" key="2">
    <source>
        <dbReference type="Proteomes" id="UP001309876"/>
    </source>
</evidence>
<proteinExistence type="predicted"/>
<sequence>MTTLLNLPDELLVEIAAWIPFGGDWHTSISMVNRRFNAVLASRSLPNRIARYQSSDRYNLLESKESDLYTVQDTRIACQRSTNHSGGSTNHKNMRGLPLLTMPPPGDAWVNRRGIPSHSLPVVVLDMPTNSHQPSPATSTYFKSIVGGMDLPLQLAYCTHIFLLETLEARNYIDVTRLPRPDPMVEQQVDDEKLATWTALTEDIDREVTNLFADKARTAILMNNLDLRKFGETVRTINEDIVAMTHDQLVSALEQEHEFYKLLDWPSTMLKLPMRATGQKADEVRHTVSLSFSMG</sequence>
<dbReference type="Proteomes" id="UP001309876">
    <property type="component" value="Unassembled WGS sequence"/>
</dbReference>
<gene>
    <name evidence="1" type="ORF">LTR05_002650</name>
</gene>
<comment type="caution">
    <text evidence="1">The sequence shown here is derived from an EMBL/GenBank/DDBJ whole genome shotgun (WGS) entry which is preliminary data.</text>
</comment>
<name>A0AAN7T2K3_9EURO</name>
<accession>A0AAN7T2K3</accession>
<keyword evidence="2" id="KW-1185">Reference proteome</keyword>
<dbReference type="AlphaFoldDB" id="A0AAN7T2K3"/>
<protein>
    <recommendedName>
        <fullName evidence="3">F-box domain-containing protein</fullName>
    </recommendedName>
</protein>
<reference evidence="1 2" key="1">
    <citation type="submission" date="2023-08" db="EMBL/GenBank/DDBJ databases">
        <title>Black Yeasts Isolated from many extreme environments.</title>
        <authorList>
            <person name="Coleine C."/>
            <person name="Stajich J.E."/>
            <person name="Selbmann L."/>
        </authorList>
    </citation>
    <scope>NUCLEOTIDE SEQUENCE [LARGE SCALE GENOMIC DNA]</scope>
    <source>
        <strain evidence="1 2">CCFEE 5910</strain>
    </source>
</reference>
<organism evidence="1 2">
    <name type="scientific">Lithohypha guttulata</name>
    <dbReference type="NCBI Taxonomy" id="1690604"/>
    <lineage>
        <taxon>Eukaryota</taxon>
        <taxon>Fungi</taxon>
        <taxon>Dikarya</taxon>
        <taxon>Ascomycota</taxon>
        <taxon>Pezizomycotina</taxon>
        <taxon>Eurotiomycetes</taxon>
        <taxon>Chaetothyriomycetidae</taxon>
        <taxon>Chaetothyriales</taxon>
        <taxon>Trichomeriaceae</taxon>
        <taxon>Lithohypha</taxon>
    </lineage>
</organism>
<dbReference type="EMBL" id="JAVRRJ010000002">
    <property type="protein sequence ID" value="KAK5088432.1"/>
    <property type="molecule type" value="Genomic_DNA"/>
</dbReference>
<evidence type="ECO:0000313" key="1">
    <source>
        <dbReference type="EMBL" id="KAK5088432.1"/>
    </source>
</evidence>
<evidence type="ECO:0008006" key="3">
    <source>
        <dbReference type="Google" id="ProtNLM"/>
    </source>
</evidence>